<comment type="similarity">
    <text evidence="1">Belongs to the SS18 family.</text>
</comment>
<dbReference type="InterPro" id="IPR007726">
    <property type="entry name" value="SS18_N"/>
</dbReference>
<proteinExistence type="inferred from homology"/>
<evidence type="ECO:0000256" key="1">
    <source>
        <dbReference type="ARBA" id="ARBA00007945"/>
    </source>
</evidence>
<feature type="domain" description="SS18 N-terminal" evidence="3">
    <location>
        <begin position="8"/>
        <end position="63"/>
    </location>
</feature>
<sequence length="195" mass="20858">MASYYPSNITSDHIQQFLDENKSLILKIVESQNSGRVNECAEYRGRLQQNLMYLAAIADSQPQPPTMHSPFATVGMTGSHYMQPEQAQQLSQQTLMAARSSMLYSQQAYSSLQQQQALHSQLGMSSGGSGLNILQSEGHAGGSAALRNTSSPGFWGLGTSGEGLHSSGNKQETEGSSSGAYDGQTHYSKTASDGN</sequence>
<evidence type="ECO:0000313" key="5">
    <source>
        <dbReference type="Proteomes" id="UP001454036"/>
    </source>
</evidence>
<evidence type="ECO:0000259" key="3">
    <source>
        <dbReference type="Pfam" id="PF05030"/>
    </source>
</evidence>
<dbReference type="EMBL" id="BAABME010000662">
    <property type="protein sequence ID" value="GAA0144566.1"/>
    <property type="molecule type" value="Genomic_DNA"/>
</dbReference>
<evidence type="ECO:0000313" key="4">
    <source>
        <dbReference type="EMBL" id="GAA0144566.1"/>
    </source>
</evidence>
<feature type="compositionally biased region" description="Polar residues" evidence="2">
    <location>
        <begin position="166"/>
        <end position="195"/>
    </location>
</feature>
<gene>
    <name evidence="4" type="ORF">LIER_04983</name>
</gene>
<dbReference type="Pfam" id="PF05030">
    <property type="entry name" value="SSXT"/>
    <property type="match status" value="1"/>
</dbReference>
<reference evidence="4 5" key="1">
    <citation type="submission" date="2024-01" db="EMBL/GenBank/DDBJ databases">
        <title>The complete chloroplast genome sequence of Lithospermum erythrorhizon: insights into the phylogenetic relationship among Boraginaceae species and the maternal lineages of purple gromwells.</title>
        <authorList>
            <person name="Okada T."/>
            <person name="Watanabe K."/>
        </authorList>
    </citation>
    <scope>NUCLEOTIDE SEQUENCE [LARGE SCALE GENOMIC DNA]</scope>
</reference>
<organism evidence="4 5">
    <name type="scientific">Lithospermum erythrorhizon</name>
    <name type="common">Purple gromwell</name>
    <name type="synonym">Lithospermum officinale var. erythrorhizon</name>
    <dbReference type="NCBI Taxonomy" id="34254"/>
    <lineage>
        <taxon>Eukaryota</taxon>
        <taxon>Viridiplantae</taxon>
        <taxon>Streptophyta</taxon>
        <taxon>Embryophyta</taxon>
        <taxon>Tracheophyta</taxon>
        <taxon>Spermatophyta</taxon>
        <taxon>Magnoliopsida</taxon>
        <taxon>eudicotyledons</taxon>
        <taxon>Gunneridae</taxon>
        <taxon>Pentapetalae</taxon>
        <taxon>asterids</taxon>
        <taxon>lamiids</taxon>
        <taxon>Boraginales</taxon>
        <taxon>Boraginaceae</taxon>
        <taxon>Boraginoideae</taxon>
        <taxon>Lithospermeae</taxon>
        <taxon>Lithospermum</taxon>
    </lineage>
</organism>
<feature type="region of interest" description="Disordered" evidence="2">
    <location>
        <begin position="153"/>
        <end position="195"/>
    </location>
</feature>
<name>A0AAV3P0N6_LITER</name>
<accession>A0AAV3P0N6</accession>
<protein>
    <submittedName>
        <fullName evidence="4">Transcription cofactor</fullName>
    </submittedName>
</protein>
<evidence type="ECO:0000256" key="2">
    <source>
        <dbReference type="SAM" id="MobiDB-lite"/>
    </source>
</evidence>
<dbReference type="AlphaFoldDB" id="A0AAV3P0N6"/>
<dbReference type="Proteomes" id="UP001454036">
    <property type="component" value="Unassembled WGS sequence"/>
</dbReference>
<keyword evidence="5" id="KW-1185">Reference proteome</keyword>
<comment type="caution">
    <text evidence="4">The sequence shown here is derived from an EMBL/GenBank/DDBJ whole genome shotgun (WGS) entry which is preliminary data.</text>
</comment>